<reference evidence="2 3" key="1">
    <citation type="journal article" date="2023" name="IMA Fungus">
        <title>Comparative genomic study of the Penicillium genus elucidates a diverse pangenome and 15 lateral gene transfer events.</title>
        <authorList>
            <person name="Petersen C."/>
            <person name="Sorensen T."/>
            <person name="Nielsen M.R."/>
            <person name="Sondergaard T.E."/>
            <person name="Sorensen J.L."/>
            <person name="Fitzpatrick D.A."/>
            <person name="Frisvad J.C."/>
            <person name="Nielsen K.L."/>
        </authorList>
    </citation>
    <scope>NUCLEOTIDE SEQUENCE [LARGE SCALE GENOMIC DNA]</scope>
    <source>
        <strain evidence="2 3">IBT 35679</strain>
    </source>
</reference>
<sequence length="225" mass="24389">MRIAQKVNCRSPFNPDLGVISQPSQGIQGFASHHRQGHPMDLRQYLHNLEALIIRPFCRHQPAHVVAPPGSRDGPWPSAPMARRGPPMTAPHPTPSGPRASFTPPVAGGNFRHPGSRQNSTAPVVSSSPVSKPPNHTAGLYTLIPGGRTLPSALDGATEKRLSQLESDQEKLLEQMAESQRLKRAGLRDWDRLDHESSICALKSDLAEGHLQRMADEAIGGGIPF</sequence>
<gene>
    <name evidence="2" type="ORF">N7494_000832</name>
</gene>
<evidence type="ECO:0000313" key="3">
    <source>
        <dbReference type="Proteomes" id="UP001220324"/>
    </source>
</evidence>
<evidence type="ECO:0000313" key="2">
    <source>
        <dbReference type="EMBL" id="KAJ5556917.1"/>
    </source>
</evidence>
<feature type="compositionally biased region" description="Low complexity" evidence="1">
    <location>
        <begin position="123"/>
        <end position="134"/>
    </location>
</feature>
<dbReference type="EMBL" id="JAQIZZ010000001">
    <property type="protein sequence ID" value="KAJ5556917.1"/>
    <property type="molecule type" value="Genomic_DNA"/>
</dbReference>
<dbReference type="AlphaFoldDB" id="A0AAD6D8X2"/>
<proteinExistence type="predicted"/>
<organism evidence="2 3">
    <name type="scientific">Penicillium frequentans</name>
    <dbReference type="NCBI Taxonomy" id="3151616"/>
    <lineage>
        <taxon>Eukaryota</taxon>
        <taxon>Fungi</taxon>
        <taxon>Dikarya</taxon>
        <taxon>Ascomycota</taxon>
        <taxon>Pezizomycotina</taxon>
        <taxon>Eurotiomycetes</taxon>
        <taxon>Eurotiomycetidae</taxon>
        <taxon>Eurotiales</taxon>
        <taxon>Aspergillaceae</taxon>
        <taxon>Penicillium</taxon>
    </lineage>
</organism>
<feature type="region of interest" description="Disordered" evidence="1">
    <location>
        <begin position="68"/>
        <end position="138"/>
    </location>
</feature>
<dbReference type="Proteomes" id="UP001220324">
    <property type="component" value="Unassembled WGS sequence"/>
</dbReference>
<comment type="caution">
    <text evidence="2">The sequence shown here is derived from an EMBL/GenBank/DDBJ whole genome shotgun (WGS) entry which is preliminary data.</text>
</comment>
<protein>
    <submittedName>
        <fullName evidence="2">Uncharacterized protein</fullName>
    </submittedName>
</protein>
<accession>A0AAD6D8X2</accession>
<evidence type="ECO:0000256" key="1">
    <source>
        <dbReference type="SAM" id="MobiDB-lite"/>
    </source>
</evidence>
<keyword evidence="3" id="KW-1185">Reference proteome</keyword>
<name>A0AAD6D8X2_9EURO</name>